<protein>
    <submittedName>
        <fullName evidence="2">Uncharacterized protein</fullName>
    </submittedName>
</protein>
<accession>A0ABD2LX34</accession>
<organism evidence="2 3">
    <name type="scientific">Heterodera trifolii</name>
    <dbReference type="NCBI Taxonomy" id="157864"/>
    <lineage>
        <taxon>Eukaryota</taxon>
        <taxon>Metazoa</taxon>
        <taxon>Ecdysozoa</taxon>
        <taxon>Nematoda</taxon>
        <taxon>Chromadorea</taxon>
        <taxon>Rhabditida</taxon>
        <taxon>Tylenchina</taxon>
        <taxon>Tylenchomorpha</taxon>
        <taxon>Tylenchoidea</taxon>
        <taxon>Heteroderidae</taxon>
        <taxon>Heteroderinae</taxon>
        <taxon>Heterodera</taxon>
    </lineage>
</organism>
<comment type="caution">
    <text evidence="2">The sequence shown here is derived from an EMBL/GenBank/DDBJ whole genome shotgun (WGS) entry which is preliminary data.</text>
</comment>
<evidence type="ECO:0000313" key="3">
    <source>
        <dbReference type="Proteomes" id="UP001620626"/>
    </source>
</evidence>
<keyword evidence="3" id="KW-1185">Reference proteome</keyword>
<dbReference type="AlphaFoldDB" id="A0ABD2LX34"/>
<dbReference type="Proteomes" id="UP001620626">
    <property type="component" value="Unassembled WGS sequence"/>
</dbReference>
<proteinExistence type="predicted"/>
<name>A0ABD2LX34_9BILA</name>
<sequence length="133" mass="14772">MQKVRVAPHGLPAEAMGGNSVTEATPTRADWYVDHTTMRTSSQYVTPYDCMDSPWLKRKARSEQAPASPRRSLGIPNPVVNPQHDDPHNKCGSPLTQVINHRQAEKPNQRRPPVSTHMNHQPNALNHCATGPI</sequence>
<feature type="region of interest" description="Disordered" evidence="1">
    <location>
        <begin position="1"/>
        <end position="22"/>
    </location>
</feature>
<dbReference type="EMBL" id="JBICBT010000230">
    <property type="protein sequence ID" value="KAL3119811.1"/>
    <property type="molecule type" value="Genomic_DNA"/>
</dbReference>
<reference evidence="2 3" key="1">
    <citation type="submission" date="2024-10" db="EMBL/GenBank/DDBJ databases">
        <authorList>
            <person name="Kim D."/>
        </authorList>
    </citation>
    <scope>NUCLEOTIDE SEQUENCE [LARGE SCALE GENOMIC DNA]</scope>
    <source>
        <strain evidence="2">BH-2024</strain>
    </source>
</reference>
<gene>
    <name evidence="2" type="ORF">niasHT_002151</name>
</gene>
<feature type="region of interest" description="Disordered" evidence="1">
    <location>
        <begin position="57"/>
        <end position="133"/>
    </location>
</feature>
<evidence type="ECO:0000256" key="1">
    <source>
        <dbReference type="SAM" id="MobiDB-lite"/>
    </source>
</evidence>
<evidence type="ECO:0000313" key="2">
    <source>
        <dbReference type="EMBL" id="KAL3119811.1"/>
    </source>
</evidence>